<feature type="transmembrane region" description="Helical" evidence="8">
    <location>
        <begin position="120"/>
        <end position="140"/>
    </location>
</feature>
<feature type="transmembrane region" description="Helical" evidence="8">
    <location>
        <begin position="80"/>
        <end position="100"/>
    </location>
</feature>
<dbReference type="PANTHER" id="PTHR34390:SF1">
    <property type="entry name" value="SUCCINATE TRANSPORTER SUBUNIT YJJB-RELATED"/>
    <property type="match status" value="1"/>
</dbReference>
<dbReference type="Proteomes" id="UP001595817">
    <property type="component" value="Unassembled WGS sequence"/>
</dbReference>
<accession>A0ABV8X4A8</accession>
<evidence type="ECO:0000256" key="2">
    <source>
        <dbReference type="ARBA" id="ARBA00022475"/>
    </source>
</evidence>
<evidence type="ECO:0000256" key="1">
    <source>
        <dbReference type="ARBA" id="ARBA00004651"/>
    </source>
</evidence>
<dbReference type="InterPro" id="IPR050539">
    <property type="entry name" value="ThrE_Dicarb/AminoAcid_Exp"/>
</dbReference>
<gene>
    <name evidence="10" type="ORF">ACFOZY_10160</name>
</gene>
<keyword evidence="2" id="KW-1003">Cell membrane</keyword>
<evidence type="ECO:0000256" key="6">
    <source>
        <dbReference type="ARBA" id="ARBA00023136"/>
    </source>
</evidence>
<dbReference type="InterPro" id="IPR024528">
    <property type="entry name" value="ThrE_2"/>
</dbReference>
<protein>
    <submittedName>
        <fullName evidence="10">Threonine/serine exporter family protein</fullName>
    </submittedName>
</protein>
<feature type="transmembrane region" description="Helical" evidence="8">
    <location>
        <begin position="28"/>
        <end position="45"/>
    </location>
</feature>
<dbReference type="RefSeq" id="WP_378155000.1">
    <property type="nucleotide sequence ID" value="NZ_JBHSEC010000019.1"/>
</dbReference>
<organism evidence="10 11">
    <name type="scientific">Chungangia koreensis</name>
    <dbReference type="NCBI Taxonomy" id="752657"/>
    <lineage>
        <taxon>Bacteria</taxon>
        <taxon>Bacillati</taxon>
        <taxon>Bacillota</taxon>
        <taxon>Bacilli</taxon>
        <taxon>Lactobacillales</taxon>
        <taxon>Chungangia</taxon>
    </lineage>
</organism>
<evidence type="ECO:0000256" key="7">
    <source>
        <dbReference type="ARBA" id="ARBA00034125"/>
    </source>
</evidence>
<comment type="similarity">
    <text evidence="7">Belongs to the ThrE exporter (TC 2.A.79) family.</text>
</comment>
<proteinExistence type="inferred from homology"/>
<sequence length="152" mass="16635">MDWIIQGILSFLAAAAFGVIFNSPRGTLFHCGLVGATGWLVYYLLTSFEHIDVVIASFAGSFAVSLVAHWQAKRFRMPMIIFSVAGIIPLVPGGMAYNTMRKFVEGDYLLGIAYGSKTMMISGAIAMGLVFGEVIFQSIIRTIKSRRTKLSQ</sequence>
<keyword evidence="5 8" id="KW-1133">Transmembrane helix</keyword>
<comment type="caution">
    <text evidence="10">The sequence shown here is derived from an EMBL/GenBank/DDBJ whole genome shotgun (WGS) entry which is preliminary data.</text>
</comment>
<dbReference type="PANTHER" id="PTHR34390">
    <property type="entry name" value="UPF0442 PROTEIN YJJB-RELATED"/>
    <property type="match status" value="1"/>
</dbReference>
<evidence type="ECO:0000256" key="8">
    <source>
        <dbReference type="SAM" id="Phobius"/>
    </source>
</evidence>
<reference evidence="11" key="1">
    <citation type="journal article" date="2019" name="Int. J. Syst. Evol. Microbiol.">
        <title>The Global Catalogue of Microorganisms (GCM) 10K type strain sequencing project: providing services to taxonomists for standard genome sequencing and annotation.</title>
        <authorList>
            <consortium name="The Broad Institute Genomics Platform"/>
            <consortium name="The Broad Institute Genome Sequencing Center for Infectious Disease"/>
            <person name="Wu L."/>
            <person name="Ma J."/>
        </authorList>
    </citation>
    <scope>NUCLEOTIDE SEQUENCE [LARGE SCALE GENOMIC DNA]</scope>
    <source>
        <strain evidence="11">CCUG 59778</strain>
    </source>
</reference>
<name>A0ABV8X4A8_9LACT</name>
<evidence type="ECO:0000256" key="5">
    <source>
        <dbReference type="ARBA" id="ARBA00022989"/>
    </source>
</evidence>
<keyword evidence="6 8" id="KW-0472">Membrane</keyword>
<evidence type="ECO:0000259" key="9">
    <source>
        <dbReference type="Pfam" id="PF12821"/>
    </source>
</evidence>
<feature type="transmembrane region" description="Helical" evidence="8">
    <location>
        <begin position="51"/>
        <end position="68"/>
    </location>
</feature>
<dbReference type="EMBL" id="JBHSEC010000019">
    <property type="protein sequence ID" value="MFC4410777.1"/>
    <property type="molecule type" value="Genomic_DNA"/>
</dbReference>
<feature type="transmembrane region" description="Helical" evidence="8">
    <location>
        <begin position="6"/>
        <end position="21"/>
    </location>
</feature>
<evidence type="ECO:0000256" key="3">
    <source>
        <dbReference type="ARBA" id="ARBA00022519"/>
    </source>
</evidence>
<evidence type="ECO:0000313" key="10">
    <source>
        <dbReference type="EMBL" id="MFC4410777.1"/>
    </source>
</evidence>
<keyword evidence="3" id="KW-0997">Cell inner membrane</keyword>
<keyword evidence="11" id="KW-1185">Reference proteome</keyword>
<evidence type="ECO:0000256" key="4">
    <source>
        <dbReference type="ARBA" id="ARBA00022692"/>
    </source>
</evidence>
<evidence type="ECO:0000313" key="11">
    <source>
        <dbReference type="Proteomes" id="UP001595817"/>
    </source>
</evidence>
<comment type="subcellular location">
    <subcellularLocation>
        <location evidence="1">Cell membrane</location>
        <topology evidence="1">Multi-pass membrane protein</topology>
    </subcellularLocation>
</comment>
<feature type="domain" description="Threonine/Serine exporter ThrE" evidence="9">
    <location>
        <begin position="6"/>
        <end position="134"/>
    </location>
</feature>
<dbReference type="Pfam" id="PF12821">
    <property type="entry name" value="ThrE_2"/>
    <property type="match status" value="1"/>
</dbReference>
<keyword evidence="4 8" id="KW-0812">Transmembrane</keyword>